<organism evidence="5">
    <name type="scientific">Papilio xuthus</name>
    <name type="common">Asian swallowtail butterfly</name>
    <dbReference type="NCBI Taxonomy" id="66420"/>
    <lineage>
        <taxon>Eukaryota</taxon>
        <taxon>Metazoa</taxon>
        <taxon>Ecdysozoa</taxon>
        <taxon>Arthropoda</taxon>
        <taxon>Hexapoda</taxon>
        <taxon>Insecta</taxon>
        <taxon>Pterygota</taxon>
        <taxon>Neoptera</taxon>
        <taxon>Endopterygota</taxon>
        <taxon>Lepidoptera</taxon>
        <taxon>Glossata</taxon>
        <taxon>Ditrysia</taxon>
        <taxon>Papilionoidea</taxon>
        <taxon>Papilionidae</taxon>
        <taxon>Papilioninae</taxon>
        <taxon>Papilio</taxon>
    </lineage>
</organism>
<dbReference type="PANTHER" id="PTHR45911">
    <property type="entry name" value="C2 DOMAIN-CONTAINING PROTEIN"/>
    <property type="match status" value="1"/>
</dbReference>
<dbReference type="SUPFAM" id="SSF49562">
    <property type="entry name" value="C2 domain (Calcium/lipid-binding domain, CaLB)"/>
    <property type="match status" value="2"/>
</dbReference>
<dbReference type="Gene3D" id="2.60.40.150">
    <property type="entry name" value="C2 domain"/>
    <property type="match status" value="2"/>
</dbReference>
<keyword evidence="3" id="KW-0812">Transmembrane</keyword>
<dbReference type="GeneID" id="106117143"/>
<dbReference type="GO" id="GO:0046928">
    <property type="term" value="P:regulation of neurotransmitter secretion"/>
    <property type="evidence" value="ECO:0007669"/>
    <property type="project" value="TreeGrafter"/>
</dbReference>
<accession>A0AAJ7E857</accession>
<gene>
    <name evidence="5" type="primary">LOC106117143</name>
</gene>
<proteinExistence type="predicted"/>
<evidence type="ECO:0000256" key="2">
    <source>
        <dbReference type="ARBA" id="ARBA00022837"/>
    </source>
</evidence>
<dbReference type="RefSeq" id="XP_013166714.1">
    <property type="nucleotide sequence ID" value="XM_013311260.1"/>
</dbReference>
<dbReference type="InterPro" id="IPR000008">
    <property type="entry name" value="C2_dom"/>
</dbReference>
<feature type="transmembrane region" description="Helical" evidence="3">
    <location>
        <begin position="609"/>
        <end position="634"/>
    </location>
</feature>
<dbReference type="PROSITE" id="PS50004">
    <property type="entry name" value="C2"/>
    <property type="match status" value="2"/>
</dbReference>
<evidence type="ECO:0000313" key="5">
    <source>
        <dbReference type="RefSeq" id="XP_013166714.1"/>
    </source>
</evidence>
<feature type="domain" description="C2" evidence="4">
    <location>
        <begin position="299"/>
        <end position="421"/>
    </location>
</feature>
<evidence type="ECO:0000256" key="1">
    <source>
        <dbReference type="ARBA" id="ARBA00022723"/>
    </source>
</evidence>
<dbReference type="SMART" id="SM00239">
    <property type="entry name" value="C2"/>
    <property type="match status" value="2"/>
</dbReference>
<dbReference type="Pfam" id="PF00168">
    <property type="entry name" value="C2"/>
    <property type="match status" value="2"/>
</dbReference>
<feature type="transmembrane region" description="Helical" evidence="3">
    <location>
        <begin position="506"/>
        <end position="533"/>
    </location>
</feature>
<keyword evidence="3" id="KW-0472">Membrane</keyword>
<sequence length="692" mass="79684">MSFRKNRYFRTKSVLEYHETETQTELPLTNGNGCKQKRVPSSPKTMQTEALWKKDSEDVILNSVIPKTTSIERNNESLNNVSDIEVNPNVNASVSNGQAHSNLEGRPSIPIPDSFAMDPLAPTALAVSSDFMDRIGSGLTLLRDHGKKVQKYLWKSKKLDVTKKSLKSQVNIVLVDAKDLPDEISSNTNGLYCKFRLGNESHKSKQVTKSKPEWRERFNLYMYEDSNLEVKVWHKGKQKTFVGRCVIDLSQLERERTHELWQELEYGYGSLHMLVTLGGSERCVSTDNLTVANGVTHQPTITEEKYTWYRLENNWNEVGQLSVTVHGARGLSSLGLNGSIDAYCVLEVDNARVQTHAVRNSSDPTWNKNFIFNINDVTSTLDITIYDESIIQSMKGETLGKISIPLLRINNNEKKWYALKDRSKKHSAKGNCPRILLEMSLEWNPIKASLRVLSPKPTKYVEKPPKFSIPLIYNNLKFIKVVFDYIYLGNVYFKNIFEWDNREKSALALGAWLLFWYFFRMWMMPLLLIVPFLPYWVMYRAGNNCSQILPILTDEDTSEEDNEIQKDDKTISTRLYELQDLTFTIKNGIDYIVSIIERLKNLINFSVPYLSYLAIIGLTIASIAFYVIPVNYLFMALGIYKFTRKAMNPNRVPNNDILDFISRVPDNEILKQWRELKVTESSISRSDSMKRR</sequence>
<evidence type="ECO:0000259" key="4">
    <source>
        <dbReference type="PROSITE" id="PS50004"/>
    </source>
</evidence>
<dbReference type="PANTHER" id="PTHR45911:SF4">
    <property type="entry name" value="MULTIPLE C2 AND TRANSMEMBRANE DOMAIN-CONTAINING PROTEIN"/>
    <property type="match status" value="1"/>
</dbReference>
<dbReference type="KEGG" id="pxu:106117143"/>
<dbReference type="AlphaFoldDB" id="A0AAJ7E857"/>
<keyword evidence="1" id="KW-0479">Metal-binding</keyword>
<keyword evidence="2" id="KW-0106">Calcium</keyword>
<feature type="domain" description="C2" evidence="4">
    <location>
        <begin position="155"/>
        <end position="262"/>
    </location>
</feature>
<dbReference type="GO" id="GO:0005509">
    <property type="term" value="F:calcium ion binding"/>
    <property type="evidence" value="ECO:0007669"/>
    <property type="project" value="TreeGrafter"/>
</dbReference>
<reference evidence="5" key="1">
    <citation type="submission" date="2025-08" db="UniProtKB">
        <authorList>
            <consortium name="RefSeq"/>
        </authorList>
    </citation>
    <scope>IDENTIFICATION</scope>
</reference>
<dbReference type="GO" id="GO:0030672">
    <property type="term" value="C:synaptic vesicle membrane"/>
    <property type="evidence" value="ECO:0007669"/>
    <property type="project" value="TreeGrafter"/>
</dbReference>
<keyword evidence="3" id="KW-1133">Transmembrane helix</keyword>
<protein>
    <submittedName>
        <fullName evidence="5">Multiple C2 and transmembrane domain-containing protein 1-like isoform X1</fullName>
    </submittedName>
</protein>
<dbReference type="InterPro" id="IPR035892">
    <property type="entry name" value="C2_domain_sf"/>
</dbReference>
<evidence type="ECO:0000256" key="3">
    <source>
        <dbReference type="SAM" id="Phobius"/>
    </source>
</evidence>
<dbReference type="Proteomes" id="UP000694872">
    <property type="component" value="Unplaced"/>
</dbReference>
<name>A0AAJ7E857_PAPXU</name>